<dbReference type="STRING" id="1178482.AR456_16035"/>
<dbReference type="Gene3D" id="1.10.1040.10">
    <property type="entry name" value="N-(1-d-carboxylethyl)-l-norvaline Dehydrogenase, domain 2"/>
    <property type="match status" value="1"/>
</dbReference>
<dbReference type="InterPro" id="IPR015815">
    <property type="entry name" value="HIBADH-related"/>
</dbReference>
<dbReference type="SUPFAM" id="SSF48179">
    <property type="entry name" value="6-phosphogluconate dehydrogenase C-terminal domain-like"/>
    <property type="match status" value="1"/>
</dbReference>
<dbReference type="KEGG" id="hhu:AR456_16035"/>
<feature type="domain" description="6-phosphogluconate dehydrogenase NADP-binding" evidence="4">
    <location>
        <begin position="7"/>
        <end position="165"/>
    </location>
</feature>
<dbReference type="eggNOG" id="COG2084">
    <property type="taxonomic scope" value="Bacteria"/>
</dbReference>
<evidence type="ECO:0000256" key="1">
    <source>
        <dbReference type="ARBA" id="ARBA00023002"/>
    </source>
</evidence>
<dbReference type="InterPro" id="IPR036291">
    <property type="entry name" value="NAD(P)-bd_dom_sf"/>
</dbReference>
<dbReference type="Gene3D" id="3.40.50.720">
    <property type="entry name" value="NAD(P)-binding Rossmann-like Domain"/>
    <property type="match status" value="1"/>
</dbReference>
<dbReference type="SUPFAM" id="SSF51735">
    <property type="entry name" value="NAD(P)-binding Rossmann-fold domains"/>
    <property type="match status" value="1"/>
</dbReference>
<keyword evidence="2" id="KW-0520">NAD</keyword>
<name>W1N904_9GAMM</name>
<dbReference type="OrthoDB" id="9786703at2"/>
<dbReference type="InterPro" id="IPR013328">
    <property type="entry name" value="6PGD_dom2"/>
</dbReference>
<dbReference type="PATRIC" id="fig|1178482.3.peg.1363"/>
<dbReference type="GO" id="GO:0016491">
    <property type="term" value="F:oxidoreductase activity"/>
    <property type="evidence" value="ECO:0007669"/>
    <property type="project" value="UniProtKB-KW"/>
</dbReference>
<dbReference type="Pfam" id="PF14833">
    <property type="entry name" value="NAD_binding_11"/>
    <property type="match status" value="1"/>
</dbReference>
<keyword evidence="7" id="KW-1185">Reference proteome</keyword>
<accession>W1N904</accession>
<dbReference type="EMBL" id="AVBC01000020">
    <property type="protein sequence ID" value="ERL51686.1"/>
    <property type="molecule type" value="Genomic_DNA"/>
</dbReference>
<dbReference type="RefSeq" id="WP_021818322.1">
    <property type="nucleotide sequence ID" value="NZ_AVBC01000020.1"/>
</dbReference>
<dbReference type="InterPro" id="IPR029154">
    <property type="entry name" value="HIBADH-like_NADP-bd"/>
</dbReference>
<proteinExistence type="predicted"/>
<protein>
    <recommendedName>
        <fullName evidence="8">2-hydroxy-3-oxopropionate reductase</fullName>
    </recommendedName>
</protein>
<reference evidence="6 7" key="1">
    <citation type="submission" date="2013-08" db="EMBL/GenBank/DDBJ databases">
        <title>draft genome of Halomonas huanghegensis, strain BJGMM-B45T.</title>
        <authorList>
            <person name="Miao C."/>
            <person name="Wan Y."/>
            <person name="Jin W."/>
        </authorList>
    </citation>
    <scope>NUCLEOTIDE SEQUENCE [LARGE SCALE GENOMIC DNA]</scope>
    <source>
        <strain evidence="6 7">BJGMM-B45</strain>
    </source>
</reference>
<dbReference type="InterPro" id="IPR006115">
    <property type="entry name" value="6PGDH_NADP-bd"/>
</dbReference>
<dbReference type="InterPro" id="IPR008927">
    <property type="entry name" value="6-PGluconate_DH-like_C_sf"/>
</dbReference>
<dbReference type="Proteomes" id="UP000019113">
    <property type="component" value="Unassembled WGS sequence"/>
</dbReference>
<evidence type="ECO:0000256" key="3">
    <source>
        <dbReference type="PIRSR" id="PIRSR000103-1"/>
    </source>
</evidence>
<evidence type="ECO:0000256" key="2">
    <source>
        <dbReference type="ARBA" id="ARBA00023027"/>
    </source>
</evidence>
<evidence type="ECO:0000259" key="4">
    <source>
        <dbReference type="Pfam" id="PF03446"/>
    </source>
</evidence>
<dbReference type="PANTHER" id="PTHR43060:SF15">
    <property type="entry name" value="3-HYDROXYISOBUTYRATE DEHYDROGENASE-LIKE 1, MITOCHONDRIAL-RELATED"/>
    <property type="match status" value="1"/>
</dbReference>
<dbReference type="Pfam" id="PF03446">
    <property type="entry name" value="NAD_binding_2"/>
    <property type="match status" value="1"/>
</dbReference>
<comment type="caution">
    <text evidence="6">The sequence shown here is derived from an EMBL/GenBank/DDBJ whole genome shotgun (WGS) entry which is preliminary data.</text>
</comment>
<organism evidence="6 7">
    <name type="scientific">Halomonas huangheensis</name>
    <dbReference type="NCBI Taxonomy" id="1178482"/>
    <lineage>
        <taxon>Bacteria</taxon>
        <taxon>Pseudomonadati</taxon>
        <taxon>Pseudomonadota</taxon>
        <taxon>Gammaproteobacteria</taxon>
        <taxon>Oceanospirillales</taxon>
        <taxon>Halomonadaceae</taxon>
        <taxon>Halomonas</taxon>
    </lineage>
</organism>
<sequence>MDKRFHVGLIGVGLMGHGIAQSLLRAGHRLSFLDHPGNQPCADLLQSGAESCASAREVAEVAEVVILCVTGTPQVEAVLFEEQGVLQGLKADQVVIDCSTAIPASTRHIAERVAEAGGRFMDAAMTRTPKEAAEGRLNLIVGAPEALFGELKPLLQSFSEHITHGGPVGSGHTLKLLHNYVSLGFTAVMAEAAAASRRAGIDDAVLLEVWGNGGGAGVVMERLRPFIESADPSGFRFTLSNSLKDVGYYQSMAEGLDAERDVSEAIRALYQRTVDNGSGDQLVPELVELLAADEGDGNGNESDRK</sequence>
<keyword evidence="1" id="KW-0560">Oxidoreductase</keyword>
<evidence type="ECO:0000313" key="7">
    <source>
        <dbReference type="Proteomes" id="UP000019113"/>
    </source>
</evidence>
<dbReference type="GO" id="GO:0050661">
    <property type="term" value="F:NADP binding"/>
    <property type="evidence" value="ECO:0007669"/>
    <property type="project" value="InterPro"/>
</dbReference>
<dbReference type="GO" id="GO:0051287">
    <property type="term" value="F:NAD binding"/>
    <property type="evidence" value="ECO:0007669"/>
    <property type="project" value="InterPro"/>
</dbReference>
<feature type="domain" description="3-hydroxyisobutyrate dehydrogenase-like NAD-binding" evidence="5">
    <location>
        <begin position="169"/>
        <end position="288"/>
    </location>
</feature>
<dbReference type="AlphaFoldDB" id="W1N904"/>
<dbReference type="PANTHER" id="PTHR43060">
    <property type="entry name" value="3-HYDROXYISOBUTYRATE DEHYDROGENASE-LIKE 1, MITOCHONDRIAL-RELATED"/>
    <property type="match status" value="1"/>
</dbReference>
<evidence type="ECO:0000313" key="6">
    <source>
        <dbReference type="EMBL" id="ERL51686.1"/>
    </source>
</evidence>
<evidence type="ECO:0000259" key="5">
    <source>
        <dbReference type="Pfam" id="PF14833"/>
    </source>
</evidence>
<dbReference type="PIRSF" id="PIRSF000103">
    <property type="entry name" value="HIBADH"/>
    <property type="match status" value="1"/>
</dbReference>
<gene>
    <name evidence="6" type="ORF">BJB45_11015</name>
</gene>
<evidence type="ECO:0008006" key="8">
    <source>
        <dbReference type="Google" id="ProtNLM"/>
    </source>
</evidence>
<feature type="active site" evidence="3">
    <location>
        <position position="175"/>
    </location>
</feature>